<evidence type="ECO:0000313" key="4">
    <source>
        <dbReference type="Proteomes" id="UP000636888"/>
    </source>
</evidence>
<reference evidence="3" key="1">
    <citation type="submission" date="2020-12" db="EMBL/GenBank/DDBJ databases">
        <title>Geomonas sp. Red875, isolated from river sediment.</title>
        <authorList>
            <person name="Xu Z."/>
            <person name="Zhang Z."/>
            <person name="Masuda Y."/>
            <person name="Itoh H."/>
            <person name="Senoo K."/>
        </authorList>
    </citation>
    <scope>NUCLEOTIDE SEQUENCE</scope>
    <source>
        <strain evidence="3">Red875</strain>
    </source>
</reference>
<dbReference type="Proteomes" id="UP000636888">
    <property type="component" value="Unassembled WGS sequence"/>
</dbReference>
<evidence type="ECO:0000259" key="2">
    <source>
        <dbReference type="Pfam" id="PF04773"/>
    </source>
</evidence>
<feature type="signal peptide" evidence="1">
    <location>
        <begin position="1"/>
        <end position="19"/>
    </location>
</feature>
<keyword evidence="1" id="KW-0732">Signal</keyword>
<feature type="chain" id="PRO_5035163180" evidence="1">
    <location>
        <begin position="20"/>
        <end position="146"/>
    </location>
</feature>
<dbReference type="Pfam" id="PF04773">
    <property type="entry name" value="FecR"/>
    <property type="match status" value="1"/>
</dbReference>
<sequence>MRYLALLVMAVVVWSGSCAYGASDHIGIVKTVSGEVSVVRGGRSIAADPNFRLQEGDVIRTGPSGKAGLILEDDTVISLGPGSSIAITNFLFQPNERKLSLVARVLQGTISYLSGQIAKLMPSAVRLETPRATVGVRGTHVLIEVD</sequence>
<gene>
    <name evidence="3" type="ORF">JFN93_07565</name>
</gene>
<organism evidence="3 4">
    <name type="scientific">Geomesophilobacter sediminis</name>
    <dbReference type="NCBI Taxonomy" id="2798584"/>
    <lineage>
        <taxon>Bacteria</taxon>
        <taxon>Pseudomonadati</taxon>
        <taxon>Thermodesulfobacteriota</taxon>
        <taxon>Desulfuromonadia</taxon>
        <taxon>Geobacterales</taxon>
        <taxon>Geobacteraceae</taxon>
        <taxon>Geomesophilobacter</taxon>
    </lineage>
</organism>
<dbReference type="PROSITE" id="PS51257">
    <property type="entry name" value="PROKAR_LIPOPROTEIN"/>
    <property type="match status" value="1"/>
</dbReference>
<keyword evidence="4" id="KW-1185">Reference proteome</keyword>
<evidence type="ECO:0000256" key="1">
    <source>
        <dbReference type="SAM" id="SignalP"/>
    </source>
</evidence>
<evidence type="ECO:0000313" key="3">
    <source>
        <dbReference type="EMBL" id="MBJ6724559.1"/>
    </source>
</evidence>
<accession>A0A8J7LUE8</accession>
<dbReference type="AlphaFoldDB" id="A0A8J7LUE8"/>
<comment type="caution">
    <text evidence="3">The sequence shown here is derived from an EMBL/GenBank/DDBJ whole genome shotgun (WGS) entry which is preliminary data.</text>
</comment>
<dbReference type="InterPro" id="IPR006860">
    <property type="entry name" value="FecR"/>
</dbReference>
<name>A0A8J7LUE8_9BACT</name>
<feature type="domain" description="FecR protein" evidence="2">
    <location>
        <begin position="57"/>
        <end position="143"/>
    </location>
</feature>
<dbReference type="RefSeq" id="WP_199383399.1">
    <property type="nucleotide sequence ID" value="NZ_JAEMHM010000005.1"/>
</dbReference>
<dbReference type="PANTHER" id="PTHR38731">
    <property type="entry name" value="LIPL45-RELATED LIPOPROTEIN-RELATED"/>
    <property type="match status" value="1"/>
</dbReference>
<proteinExistence type="predicted"/>
<dbReference type="EMBL" id="JAEMHM010000005">
    <property type="protein sequence ID" value="MBJ6724559.1"/>
    <property type="molecule type" value="Genomic_DNA"/>
</dbReference>
<protein>
    <submittedName>
        <fullName evidence="3">FecR domain-containing protein</fullName>
    </submittedName>
</protein>